<dbReference type="EMBL" id="LNZH02000104">
    <property type="protein sequence ID" value="OCB91132.1"/>
    <property type="molecule type" value="Genomic_DNA"/>
</dbReference>
<dbReference type="PANTHER" id="PTHR34883:SF4">
    <property type="entry name" value="CUPREDOXIN"/>
    <property type="match status" value="1"/>
</dbReference>
<dbReference type="AlphaFoldDB" id="A0A9Q5I4P6"/>
<dbReference type="Proteomes" id="UP000757232">
    <property type="component" value="Unassembled WGS sequence"/>
</dbReference>
<comment type="caution">
    <text evidence="3">The sequence shown here is derived from an EMBL/GenBank/DDBJ whole genome shotgun (WGS) entry which is preliminary data.</text>
</comment>
<dbReference type="InterPro" id="IPR008972">
    <property type="entry name" value="Cupredoxin"/>
</dbReference>
<evidence type="ECO:0000256" key="1">
    <source>
        <dbReference type="SAM" id="Phobius"/>
    </source>
</evidence>
<dbReference type="InterPro" id="IPR052953">
    <property type="entry name" value="Ser-rich/MCO-related"/>
</dbReference>
<dbReference type="Gene3D" id="2.60.40.420">
    <property type="entry name" value="Cupredoxins - blue copper proteins"/>
    <property type="match status" value="2"/>
</dbReference>
<keyword evidence="2" id="KW-0732">Signal</keyword>
<name>A0A9Q5I4P6_SANBA</name>
<dbReference type="CDD" id="cd00920">
    <property type="entry name" value="Cupredoxin"/>
    <property type="match status" value="1"/>
</dbReference>
<evidence type="ECO:0000313" key="3">
    <source>
        <dbReference type="EMBL" id="OCB91132.1"/>
    </source>
</evidence>
<dbReference type="PANTHER" id="PTHR34883">
    <property type="entry name" value="SERINE-RICH PROTEIN, PUTATIVE-RELATED-RELATED"/>
    <property type="match status" value="1"/>
</dbReference>
<proteinExistence type="predicted"/>
<keyword evidence="1" id="KW-1133">Transmembrane helix</keyword>
<keyword evidence="4" id="KW-1185">Reference proteome</keyword>
<evidence type="ECO:0000256" key="2">
    <source>
        <dbReference type="SAM" id="SignalP"/>
    </source>
</evidence>
<keyword evidence="1" id="KW-0472">Membrane</keyword>
<evidence type="ECO:0008006" key="5">
    <source>
        <dbReference type="Google" id="ProtNLM"/>
    </source>
</evidence>
<feature type="transmembrane region" description="Helical" evidence="1">
    <location>
        <begin position="410"/>
        <end position="433"/>
    </location>
</feature>
<dbReference type="OrthoDB" id="1921208at2759"/>
<keyword evidence="1" id="KW-0812">Transmembrane</keyword>
<sequence length="481" mass="51924">MLLSLLSAVVLAQLSLAAIHEISVGGLKPDGTPNLAFYPNNIKAEKDDIVRFKFNVKNHTATQSSFDEPCAKLKNAYGQVIGFDSGFMPVSDPYGFLPTFEVTVNSTDPVWVYCRQVNPPNPTHCQSGMVMAINAQDDGKTFNKFLANAKASKAQDTTTSAYVAYSSTSSSWVSGSTETVTVTETITETTTVEESWTSSAYWPDAPASTWAANPATHTITVGGKDAGFVYSPSNITAQLGETVTFIFMQKNHTVTQSSFNDPCRKISETTYPPVYGFDSGFMPVADNATYFPNFTITVNDTNPIWVFCQQQAANFSHCGVGMVAAINANPFSDKSFEAFQQLAVTKNGTGFVNQFGNLTAPPAPSYTGYPGTYGSSSGKNVQNLDALADTDTDSSSADKITTLVNTYAPVALGLLGGAIVLLIALIAIGVVLLRRIKRNEGPRHFMPSTSYQTVPLTVPHFTEMKDGAHEYEEPRYSDRDV</sequence>
<organism evidence="3 4">
    <name type="scientific">Sanghuangporus baumii</name>
    <name type="common">Phellinus baumii</name>
    <dbReference type="NCBI Taxonomy" id="108892"/>
    <lineage>
        <taxon>Eukaryota</taxon>
        <taxon>Fungi</taxon>
        <taxon>Dikarya</taxon>
        <taxon>Basidiomycota</taxon>
        <taxon>Agaricomycotina</taxon>
        <taxon>Agaricomycetes</taxon>
        <taxon>Hymenochaetales</taxon>
        <taxon>Hymenochaetaceae</taxon>
        <taxon>Sanghuangporus</taxon>
    </lineage>
</organism>
<accession>A0A9Q5I4P6</accession>
<protein>
    <recommendedName>
        <fullName evidence="5">Extracellular serine-rich protein</fullName>
    </recommendedName>
</protein>
<dbReference type="SUPFAM" id="SSF49503">
    <property type="entry name" value="Cupredoxins"/>
    <property type="match status" value="2"/>
</dbReference>
<evidence type="ECO:0000313" key="4">
    <source>
        <dbReference type="Proteomes" id="UP000757232"/>
    </source>
</evidence>
<feature type="chain" id="PRO_5040484628" description="Extracellular serine-rich protein" evidence="2">
    <location>
        <begin position="18"/>
        <end position="481"/>
    </location>
</feature>
<reference evidence="3" key="1">
    <citation type="submission" date="2016-06" db="EMBL/GenBank/DDBJ databases">
        <title>Draft Genome sequence of the fungus Inonotus baumii.</title>
        <authorList>
            <person name="Zhu H."/>
            <person name="Lin W."/>
        </authorList>
    </citation>
    <scope>NUCLEOTIDE SEQUENCE</scope>
    <source>
        <strain evidence="3">821</strain>
    </source>
</reference>
<gene>
    <name evidence="3" type="ORF">A7U60_g1614</name>
</gene>
<feature type="signal peptide" evidence="2">
    <location>
        <begin position="1"/>
        <end position="17"/>
    </location>
</feature>